<evidence type="ECO:0000256" key="5">
    <source>
        <dbReference type="ARBA" id="ARBA00023136"/>
    </source>
</evidence>
<dbReference type="RefSeq" id="WP_145720073.1">
    <property type="nucleotide sequence ID" value="NZ_BSPF01000126.1"/>
</dbReference>
<evidence type="ECO:0000256" key="3">
    <source>
        <dbReference type="ARBA" id="ARBA00022692"/>
    </source>
</evidence>
<feature type="domain" description="EamA" evidence="7">
    <location>
        <begin position="13"/>
        <end position="136"/>
    </location>
</feature>
<accession>A0A562NNA3</accession>
<evidence type="ECO:0000313" key="8">
    <source>
        <dbReference type="EMBL" id="TWI33491.1"/>
    </source>
</evidence>
<evidence type="ECO:0000256" key="2">
    <source>
        <dbReference type="ARBA" id="ARBA00007362"/>
    </source>
</evidence>
<dbReference type="InterPro" id="IPR000620">
    <property type="entry name" value="EamA_dom"/>
</dbReference>
<name>A0A562NNA3_9HYPH</name>
<keyword evidence="4 6" id="KW-1133">Transmembrane helix</keyword>
<dbReference type="GO" id="GO:0016020">
    <property type="term" value="C:membrane"/>
    <property type="evidence" value="ECO:0007669"/>
    <property type="project" value="UniProtKB-SubCell"/>
</dbReference>
<comment type="subcellular location">
    <subcellularLocation>
        <location evidence="1">Membrane</location>
        <topology evidence="1">Multi-pass membrane protein</topology>
    </subcellularLocation>
</comment>
<reference evidence="8 9" key="1">
    <citation type="journal article" date="2015" name="Stand. Genomic Sci.">
        <title>Genomic Encyclopedia of Bacterial and Archaeal Type Strains, Phase III: the genomes of soil and plant-associated and newly described type strains.</title>
        <authorList>
            <person name="Whitman W.B."/>
            <person name="Woyke T."/>
            <person name="Klenk H.P."/>
            <person name="Zhou Y."/>
            <person name="Lilburn T.G."/>
            <person name="Beck B.J."/>
            <person name="De Vos P."/>
            <person name="Vandamme P."/>
            <person name="Eisen J.A."/>
            <person name="Garrity G."/>
            <person name="Hugenholtz P."/>
            <person name="Kyrpides N.C."/>
        </authorList>
    </citation>
    <scope>NUCLEOTIDE SEQUENCE [LARGE SCALE GENOMIC DNA]</scope>
    <source>
        <strain evidence="8 9">CGMCC 1.2546</strain>
    </source>
</reference>
<evidence type="ECO:0000256" key="1">
    <source>
        <dbReference type="ARBA" id="ARBA00004141"/>
    </source>
</evidence>
<dbReference type="SUPFAM" id="SSF103481">
    <property type="entry name" value="Multidrug resistance efflux transporter EmrE"/>
    <property type="match status" value="2"/>
</dbReference>
<dbReference type="PANTHER" id="PTHR32322:SF2">
    <property type="entry name" value="EAMA DOMAIN-CONTAINING PROTEIN"/>
    <property type="match status" value="1"/>
</dbReference>
<dbReference type="Gene3D" id="1.10.3730.20">
    <property type="match status" value="1"/>
</dbReference>
<dbReference type="Proteomes" id="UP000317122">
    <property type="component" value="Unassembled WGS sequence"/>
</dbReference>
<dbReference type="InterPro" id="IPR050638">
    <property type="entry name" value="AA-Vitamin_Transporters"/>
</dbReference>
<dbReference type="OrthoDB" id="9809509at2"/>
<feature type="transmembrane region" description="Helical" evidence="6">
    <location>
        <begin position="180"/>
        <end position="200"/>
    </location>
</feature>
<feature type="transmembrane region" description="Helical" evidence="6">
    <location>
        <begin position="122"/>
        <end position="140"/>
    </location>
</feature>
<comment type="caution">
    <text evidence="8">The sequence shown here is derived from an EMBL/GenBank/DDBJ whole genome shotgun (WGS) entry which is preliminary data.</text>
</comment>
<sequence>MHSVKRFIPASFVVLWATGFIGARYAMPWAEPFTFLAVRFVLAAVLLAVLMMALGSKRATRMALHATGAGILMHGVYLGGVFWAIHRGMPAGLSALIVGLQPLITAVMAGRFLGEAILPRHWAGLTVGLAGVVIVLWPKLGALGGGVTAETLAASLVSVLGMSAGTIWQKRFASGGDLVAATMWQYVGGASLMVLASLAFETRTVVVNGELIFAMAWLVLVLSIGAIFLLMVMIRDGEMSKVASLFYLVPAVTAVIAWVLFGEQLNLVQIVGMAIATLGVGLATAQPSRNQPTRARASR</sequence>
<feature type="transmembrane region" description="Helical" evidence="6">
    <location>
        <begin position="91"/>
        <end position="110"/>
    </location>
</feature>
<proteinExistence type="inferred from homology"/>
<feature type="transmembrane region" description="Helical" evidence="6">
    <location>
        <begin position="212"/>
        <end position="232"/>
    </location>
</feature>
<dbReference type="Pfam" id="PF00892">
    <property type="entry name" value="EamA"/>
    <property type="match status" value="2"/>
</dbReference>
<evidence type="ECO:0000259" key="7">
    <source>
        <dbReference type="Pfam" id="PF00892"/>
    </source>
</evidence>
<dbReference type="PANTHER" id="PTHR32322">
    <property type="entry name" value="INNER MEMBRANE TRANSPORTER"/>
    <property type="match status" value="1"/>
</dbReference>
<keyword evidence="3 6" id="KW-0812">Transmembrane</keyword>
<feature type="transmembrane region" description="Helical" evidence="6">
    <location>
        <begin position="7"/>
        <end position="27"/>
    </location>
</feature>
<dbReference type="InterPro" id="IPR037185">
    <property type="entry name" value="EmrE-like"/>
</dbReference>
<dbReference type="EMBL" id="VLKT01000025">
    <property type="protein sequence ID" value="TWI33491.1"/>
    <property type="molecule type" value="Genomic_DNA"/>
</dbReference>
<dbReference type="AlphaFoldDB" id="A0A562NNA3"/>
<evidence type="ECO:0000256" key="4">
    <source>
        <dbReference type="ARBA" id="ARBA00022989"/>
    </source>
</evidence>
<protein>
    <submittedName>
        <fullName evidence="8">EamA-like transporter family protein</fullName>
    </submittedName>
</protein>
<feature type="transmembrane region" description="Helical" evidence="6">
    <location>
        <begin position="244"/>
        <end position="261"/>
    </location>
</feature>
<evidence type="ECO:0000256" key="6">
    <source>
        <dbReference type="SAM" id="Phobius"/>
    </source>
</evidence>
<feature type="transmembrane region" description="Helical" evidence="6">
    <location>
        <begin position="66"/>
        <end position="85"/>
    </location>
</feature>
<feature type="transmembrane region" description="Helical" evidence="6">
    <location>
        <begin position="33"/>
        <end position="54"/>
    </location>
</feature>
<feature type="transmembrane region" description="Helical" evidence="6">
    <location>
        <begin position="267"/>
        <end position="285"/>
    </location>
</feature>
<organism evidence="8 9">
    <name type="scientific">Mesorhizobium tianshanense</name>
    <dbReference type="NCBI Taxonomy" id="39844"/>
    <lineage>
        <taxon>Bacteria</taxon>
        <taxon>Pseudomonadati</taxon>
        <taxon>Pseudomonadota</taxon>
        <taxon>Alphaproteobacteria</taxon>
        <taxon>Hyphomicrobiales</taxon>
        <taxon>Phyllobacteriaceae</taxon>
        <taxon>Mesorhizobium</taxon>
    </lineage>
</organism>
<gene>
    <name evidence="8" type="ORF">IQ26_03999</name>
</gene>
<comment type="similarity">
    <text evidence="2">Belongs to the EamA transporter family.</text>
</comment>
<keyword evidence="9" id="KW-1185">Reference proteome</keyword>
<evidence type="ECO:0000313" key="9">
    <source>
        <dbReference type="Proteomes" id="UP000317122"/>
    </source>
</evidence>
<feature type="domain" description="EamA" evidence="7">
    <location>
        <begin position="155"/>
        <end position="283"/>
    </location>
</feature>
<feature type="transmembrane region" description="Helical" evidence="6">
    <location>
        <begin position="152"/>
        <end position="168"/>
    </location>
</feature>
<keyword evidence="5 6" id="KW-0472">Membrane</keyword>